<dbReference type="PANTHER" id="PTHR24418">
    <property type="entry name" value="TYROSINE-PROTEIN KINASE"/>
    <property type="match status" value="1"/>
</dbReference>
<evidence type="ECO:0000259" key="3">
    <source>
        <dbReference type="PROSITE" id="PS50011"/>
    </source>
</evidence>
<evidence type="ECO:0000313" key="4">
    <source>
        <dbReference type="EMBL" id="KZT50979.1"/>
    </source>
</evidence>
<dbReference type="EMBL" id="KV424132">
    <property type="protein sequence ID" value="KZT50979.1"/>
    <property type="molecule type" value="Genomic_DNA"/>
</dbReference>
<organism evidence="4 5">
    <name type="scientific">Calocera cornea HHB12733</name>
    <dbReference type="NCBI Taxonomy" id="1353952"/>
    <lineage>
        <taxon>Eukaryota</taxon>
        <taxon>Fungi</taxon>
        <taxon>Dikarya</taxon>
        <taxon>Basidiomycota</taxon>
        <taxon>Agaricomycotina</taxon>
        <taxon>Dacrymycetes</taxon>
        <taxon>Dacrymycetales</taxon>
        <taxon>Dacrymycetaceae</taxon>
        <taxon>Calocera</taxon>
    </lineage>
</organism>
<name>A0A165CKW4_9BASI</name>
<accession>A0A165CKW4</accession>
<dbReference type="AlphaFoldDB" id="A0A165CKW4"/>
<gene>
    <name evidence="4" type="ORF">CALCODRAFT_504082</name>
</gene>
<keyword evidence="1" id="KW-0547">Nucleotide-binding</keyword>
<sequence>MSRTAWGTTTDPNALLSEHEFLGLLSSLKAPRVQATKLESEPRGRGHYAVVYKGTMLVQSSRIAVALKVFHRKNTRAELERLTKNIVRETRVWIGLEHPNVLPLLGVCPDIESRRIWLISPWMDNGNLSEYLRHNTRADCVGLVGPRMTLASLELTP</sequence>
<evidence type="ECO:0000256" key="1">
    <source>
        <dbReference type="ARBA" id="ARBA00022741"/>
    </source>
</evidence>
<keyword evidence="5" id="KW-1185">Reference proteome</keyword>
<dbReference type="InterPro" id="IPR000719">
    <property type="entry name" value="Prot_kinase_dom"/>
</dbReference>
<dbReference type="InParanoid" id="A0A165CKW4"/>
<proteinExistence type="predicted"/>
<evidence type="ECO:0000256" key="2">
    <source>
        <dbReference type="ARBA" id="ARBA00022840"/>
    </source>
</evidence>
<dbReference type="OrthoDB" id="1924919at2759"/>
<evidence type="ECO:0000313" key="5">
    <source>
        <dbReference type="Proteomes" id="UP000076842"/>
    </source>
</evidence>
<dbReference type="GO" id="GO:0004672">
    <property type="term" value="F:protein kinase activity"/>
    <property type="evidence" value="ECO:0007669"/>
    <property type="project" value="InterPro"/>
</dbReference>
<dbReference type="Gene3D" id="1.10.510.10">
    <property type="entry name" value="Transferase(Phosphotransferase) domain 1"/>
    <property type="match status" value="1"/>
</dbReference>
<dbReference type="GO" id="GO:0005524">
    <property type="term" value="F:ATP binding"/>
    <property type="evidence" value="ECO:0007669"/>
    <property type="project" value="UniProtKB-KW"/>
</dbReference>
<dbReference type="SUPFAM" id="SSF56112">
    <property type="entry name" value="Protein kinase-like (PK-like)"/>
    <property type="match status" value="1"/>
</dbReference>
<dbReference type="Proteomes" id="UP000076842">
    <property type="component" value="Unassembled WGS sequence"/>
</dbReference>
<reference evidence="4 5" key="1">
    <citation type="journal article" date="2016" name="Mol. Biol. Evol.">
        <title>Comparative Genomics of Early-Diverging Mushroom-Forming Fungi Provides Insights into the Origins of Lignocellulose Decay Capabilities.</title>
        <authorList>
            <person name="Nagy L.G."/>
            <person name="Riley R."/>
            <person name="Tritt A."/>
            <person name="Adam C."/>
            <person name="Daum C."/>
            <person name="Floudas D."/>
            <person name="Sun H."/>
            <person name="Yadav J.S."/>
            <person name="Pangilinan J."/>
            <person name="Larsson K.H."/>
            <person name="Matsuura K."/>
            <person name="Barry K."/>
            <person name="Labutti K."/>
            <person name="Kuo R."/>
            <person name="Ohm R.A."/>
            <person name="Bhattacharya S.S."/>
            <person name="Shirouzu T."/>
            <person name="Yoshinaga Y."/>
            <person name="Martin F.M."/>
            <person name="Grigoriev I.V."/>
            <person name="Hibbett D.S."/>
        </authorList>
    </citation>
    <scope>NUCLEOTIDE SEQUENCE [LARGE SCALE GENOMIC DNA]</scope>
    <source>
        <strain evidence="4 5">HHB12733</strain>
    </source>
</reference>
<dbReference type="InterPro" id="IPR050198">
    <property type="entry name" value="Non-receptor_tyrosine_kinases"/>
</dbReference>
<dbReference type="Pfam" id="PF07714">
    <property type="entry name" value="PK_Tyr_Ser-Thr"/>
    <property type="match status" value="1"/>
</dbReference>
<feature type="domain" description="Protein kinase" evidence="3">
    <location>
        <begin position="37"/>
        <end position="157"/>
    </location>
</feature>
<dbReference type="STRING" id="1353952.A0A165CKW4"/>
<dbReference type="InterPro" id="IPR011009">
    <property type="entry name" value="Kinase-like_dom_sf"/>
</dbReference>
<keyword evidence="2" id="KW-0067">ATP-binding</keyword>
<dbReference type="InterPro" id="IPR001245">
    <property type="entry name" value="Ser-Thr/Tyr_kinase_cat_dom"/>
</dbReference>
<protein>
    <recommendedName>
        <fullName evidence="3">Protein kinase domain-containing protein</fullName>
    </recommendedName>
</protein>
<dbReference type="PROSITE" id="PS50011">
    <property type="entry name" value="PROTEIN_KINASE_DOM"/>
    <property type="match status" value="1"/>
</dbReference>